<gene>
    <name evidence="2" type="ORF">Pc21g11880</name>
    <name evidence="2" type="ORF">PCH_Pc21g11880</name>
</gene>
<reference evidence="2 3" key="1">
    <citation type="journal article" date="2008" name="Nat. Biotechnol.">
        <title>Genome sequencing and analysis of the filamentous fungus Penicillium chrysogenum.</title>
        <authorList>
            <person name="van den Berg M.A."/>
            <person name="Albang R."/>
            <person name="Albermann K."/>
            <person name="Badger J.H."/>
            <person name="Daran J.-M."/>
            <person name="Driessen A.J.M."/>
            <person name="Garcia-Estrada C."/>
            <person name="Fedorova N.D."/>
            <person name="Harris D.M."/>
            <person name="Heijne W.H.M."/>
            <person name="Joardar V.S."/>
            <person name="Kiel J.A.K.W."/>
            <person name="Kovalchuk A."/>
            <person name="Martin J.F."/>
            <person name="Nierman W.C."/>
            <person name="Nijland J.G."/>
            <person name="Pronk J.T."/>
            <person name="Roubos J.A."/>
            <person name="van der Klei I.J."/>
            <person name="van Peij N.N.M.E."/>
            <person name="Veenhuis M."/>
            <person name="von Doehren H."/>
            <person name="Wagner C."/>
            <person name="Wortman J.R."/>
            <person name="Bovenberg R.A.L."/>
        </authorList>
    </citation>
    <scope>NUCLEOTIDE SEQUENCE [LARGE SCALE GENOMIC DNA]</scope>
    <source>
        <strain evidence="3">ATCC 28089 / DSM 1075 / NRRL 1951 / Wisconsin 54-1255</strain>
    </source>
</reference>
<protein>
    <submittedName>
        <fullName evidence="2">Uncharacterized protein</fullName>
    </submittedName>
</protein>
<keyword evidence="1" id="KW-0812">Transmembrane</keyword>
<sequence>MGLCLRVMEVRIVMRFFFPYTPWAGILRKNFALCLFYPCLFPVKTDCRLVQHVFLSCASAFVDSKFLVIVCNNVLYARLVFALRYGRQALHLLVEVPFQWTRAYLVALVIGPGGCLAVLMSATAIVMSSVVMSSDPLG</sequence>
<proteinExistence type="predicted"/>
<dbReference type="AlphaFoldDB" id="B6HKV9"/>
<keyword evidence="1" id="KW-1133">Transmembrane helix</keyword>
<organism evidence="2 3">
    <name type="scientific">Penicillium rubens (strain ATCC 28089 / DSM 1075 / NRRL 1951 / Wisconsin 54-1255)</name>
    <name type="common">Penicillium chrysogenum</name>
    <dbReference type="NCBI Taxonomy" id="500485"/>
    <lineage>
        <taxon>Eukaryota</taxon>
        <taxon>Fungi</taxon>
        <taxon>Dikarya</taxon>
        <taxon>Ascomycota</taxon>
        <taxon>Pezizomycotina</taxon>
        <taxon>Eurotiomycetes</taxon>
        <taxon>Eurotiomycetidae</taxon>
        <taxon>Eurotiales</taxon>
        <taxon>Aspergillaceae</taxon>
        <taxon>Penicillium</taxon>
        <taxon>Penicillium chrysogenum species complex</taxon>
    </lineage>
</organism>
<feature type="transmembrane region" description="Helical" evidence="1">
    <location>
        <begin position="104"/>
        <end position="132"/>
    </location>
</feature>
<name>B6HKV9_PENRW</name>
<dbReference type="HOGENOM" id="CLU_1855938_0_0_1"/>
<dbReference type="VEuPathDB" id="FungiDB:PCH_Pc21g11880"/>
<dbReference type="EMBL" id="AM920436">
    <property type="protein sequence ID" value="CAP96085.1"/>
    <property type="molecule type" value="Genomic_DNA"/>
</dbReference>
<evidence type="ECO:0000313" key="3">
    <source>
        <dbReference type="Proteomes" id="UP000000724"/>
    </source>
</evidence>
<keyword evidence="1" id="KW-0472">Membrane</keyword>
<keyword evidence="3" id="KW-1185">Reference proteome</keyword>
<evidence type="ECO:0000256" key="1">
    <source>
        <dbReference type="SAM" id="Phobius"/>
    </source>
</evidence>
<evidence type="ECO:0000313" key="2">
    <source>
        <dbReference type="EMBL" id="CAP96085.1"/>
    </source>
</evidence>
<dbReference type="Proteomes" id="UP000000724">
    <property type="component" value="Contig Pc00c21"/>
</dbReference>
<dbReference type="OrthoDB" id="10401383at2759"/>
<accession>B6HKV9</accession>